<dbReference type="PANTHER" id="PTHR33713:SF10">
    <property type="entry name" value="ANTITOXIN YAFN"/>
    <property type="match status" value="1"/>
</dbReference>
<geneLocation type="plasmid" evidence="3">
    <name>pVAPN2012</name>
</geneLocation>
<protein>
    <recommendedName>
        <fullName evidence="2">Antitoxin</fullName>
    </recommendedName>
</protein>
<dbReference type="EMBL" id="KP851975">
    <property type="protein sequence ID" value="AKF16058.1"/>
    <property type="molecule type" value="Genomic_DNA"/>
</dbReference>
<dbReference type="Gene3D" id="3.40.1620.10">
    <property type="entry name" value="YefM-like domain"/>
    <property type="match status" value="1"/>
</dbReference>
<dbReference type="Pfam" id="PF02604">
    <property type="entry name" value="PhdYeFM_antitox"/>
    <property type="match status" value="1"/>
</dbReference>
<comment type="function">
    <text evidence="2">Antitoxin component of a type II toxin-antitoxin (TA) system.</text>
</comment>
<dbReference type="AlphaFoldDB" id="A0A0F6SKB8"/>
<evidence type="ECO:0000313" key="3">
    <source>
        <dbReference type="EMBL" id="AKF16058.1"/>
    </source>
</evidence>
<gene>
    <name evidence="3" type="ORF">pVAPN2012_1060</name>
</gene>
<dbReference type="InterPro" id="IPR051405">
    <property type="entry name" value="phD/YefM_antitoxin"/>
</dbReference>
<evidence type="ECO:0000256" key="2">
    <source>
        <dbReference type="RuleBase" id="RU362080"/>
    </source>
</evidence>
<dbReference type="InterPro" id="IPR006442">
    <property type="entry name" value="Antitoxin_Phd/YefM"/>
</dbReference>
<evidence type="ECO:0000256" key="1">
    <source>
        <dbReference type="ARBA" id="ARBA00009981"/>
    </source>
</evidence>
<comment type="similarity">
    <text evidence="1 2">Belongs to the phD/YefM antitoxin family.</text>
</comment>
<dbReference type="NCBIfam" id="TIGR01552">
    <property type="entry name" value="phd_fam"/>
    <property type="match status" value="1"/>
</dbReference>
<name>A0A0F6SKB8_RHOHA</name>
<dbReference type="SUPFAM" id="SSF143120">
    <property type="entry name" value="YefM-like"/>
    <property type="match status" value="1"/>
</dbReference>
<dbReference type="PANTHER" id="PTHR33713">
    <property type="entry name" value="ANTITOXIN YAFN-RELATED"/>
    <property type="match status" value="1"/>
</dbReference>
<sequence>MTRMTRVWSGAGAGPPADTMTCMRTVPIDEAQSELPRLVDQAARGRESYEITRDGDRVAVIVGADDYDALRETIVVLADQWIYAEHLVGQADIAAGDVLDVTGLTALLAEERPHRS</sequence>
<proteinExistence type="inferred from homology"/>
<organism evidence="3">
    <name type="scientific">Rhodococcus hoagii</name>
    <name type="common">Corynebacterium equii</name>
    <dbReference type="NCBI Taxonomy" id="43767"/>
    <lineage>
        <taxon>Bacteria</taxon>
        <taxon>Bacillati</taxon>
        <taxon>Actinomycetota</taxon>
        <taxon>Actinomycetes</taxon>
        <taxon>Mycobacteriales</taxon>
        <taxon>Nocardiaceae</taxon>
        <taxon>Prescottella</taxon>
    </lineage>
</organism>
<dbReference type="InterPro" id="IPR036165">
    <property type="entry name" value="YefM-like_sf"/>
</dbReference>
<accession>A0A0F6SKB8</accession>
<reference evidence="3" key="1">
    <citation type="journal article" date="2015" name="Infect. Immun.">
        <title>An Invertron-Like Linear Plasmid Mediates Intracellular Survival and Virulence in Bovine Isolates of Rhodococcus equi.</title>
        <authorList>
            <person name="Valero-Rello A."/>
            <person name="Hapeshi A."/>
            <person name="Anastasi E."/>
            <person name="Alvarez S."/>
            <person name="Scortti M."/>
            <person name="Meijer W.G."/>
            <person name="MacArthur I."/>
            <person name="Vazquez-Boland J.A."/>
        </authorList>
    </citation>
    <scope>NUCLEOTIDE SEQUENCE</scope>
    <source>
        <strain evidence="3">PAM2012</strain>
        <plasmid evidence="3">pVAPN2012</plasmid>
    </source>
</reference>
<keyword evidence="3" id="KW-0614">Plasmid</keyword>